<name>A4AC14_9GAMM</name>
<dbReference type="AlphaFoldDB" id="A4AC14"/>
<evidence type="ECO:0000313" key="3">
    <source>
        <dbReference type="EMBL" id="EAQ96464.1"/>
    </source>
</evidence>
<gene>
    <name evidence="3" type="ORF">KT71_05552</name>
</gene>
<dbReference type="RefSeq" id="WP_008293529.1">
    <property type="nucleotide sequence ID" value="NZ_CM002299.1"/>
</dbReference>
<comment type="caution">
    <text evidence="3">The sequence shown here is derived from an EMBL/GenBank/DDBJ whole genome shotgun (WGS) entry which is preliminary data.</text>
</comment>
<keyword evidence="1" id="KW-0233">DNA recombination</keyword>
<dbReference type="GO" id="GO:0003677">
    <property type="term" value="F:DNA binding"/>
    <property type="evidence" value="ECO:0007669"/>
    <property type="project" value="InterPro"/>
</dbReference>
<dbReference type="InterPro" id="IPR013762">
    <property type="entry name" value="Integrase-like_cat_sf"/>
</dbReference>
<keyword evidence="2" id="KW-0175">Coiled coil</keyword>
<dbReference type="SUPFAM" id="SSF56349">
    <property type="entry name" value="DNA breaking-rejoining enzymes"/>
    <property type="match status" value="1"/>
</dbReference>
<organism evidence="3 4">
    <name type="scientific">Congregibacter litoralis KT71</name>
    <dbReference type="NCBI Taxonomy" id="314285"/>
    <lineage>
        <taxon>Bacteria</taxon>
        <taxon>Pseudomonadati</taxon>
        <taxon>Pseudomonadota</taxon>
        <taxon>Gammaproteobacteria</taxon>
        <taxon>Cellvibrionales</taxon>
        <taxon>Halieaceae</taxon>
        <taxon>Congregibacter</taxon>
    </lineage>
</organism>
<keyword evidence="4" id="KW-1185">Reference proteome</keyword>
<protein>
    <submittedName>
        <fullName evidence="3">Site-specific recombinase XerD</fullName>
    </submittedName>
</protein>
<dbReference type="InterPro" id="IPR011010">
    <property type="entry name" value="DNA_brk_join_enz"/>
</dbReference>
<evidence type="ECO:0000313" key="4">
    <source>
        <dbReference type="Proteomes" id="UP000019205"/>
    </source>
</evidence>
<evidence type="ECO:0000256" key="2">
    <source>
        <dbReference type="SAM" id="Coils"/>
    </source>
</evidence>
<dbReference type="GO" id="GO:0006310">
    <property type="term" value="P:DNA recombination"/>
    <property type="evidence" value="ECO:0007669"/>
    <property type="project" value="UniProtKB-KW"/>
</dbReference>
<feature type="coiled-coil region" evidence="2">
    <location>
        <begin position="403"/>
        <end position="430"/>
    </location>
</feature>
<reference evidence="3 4" key="2">
    <citation type="journal article" date="2009" name="PLoS ONE">
        <title>The photosynthetic apparatus and its regulation in the aerobic gammaproteobacterium Congregibacter litoralis gen. nov., sp. nov.</title>
        <authorList>
            <person name="Spring S."/>
            <person name="Lunsdorf H."/>
            <person name="Fuchs B.M."/>
            <person name="Tindall B.J."/>
        </authorList>
    </citation>
    <scope>NUCLEOTIDE SEQUENCE [LARGE SCALE GENOMIC DNA]</scope>
    <source>
        <strain evidence="3">KT71</strain>
    </source>
</reference>
<dbReference type="GO" id="GO:0015074">
    <property type="term" value="P:DNA integration"/>
    <property type="evidence" value="ECO:0007669"/>
    <property type="project" value="InterPro"/>
</dbReference>
<reference evidence="3 4" key="1">
    <citation type="journal article" date="2007" name="Proc. Natl. Acad. Sci. U.S.A.">
        <title>Characterization of a marine gammaproteobacterium capable of aerobic anoxygenic photosynthesis.</title>
        <authorList>
            <person name="Fuchs B.M."/>
            <person name="Spring S."/>
            <person name="Teeling H."/>
            <person name="Quast C."/>
            <person name="Wulf J."/>
            <person name="Schattenhofer M."/>
            <person name="Yan S."/>
            <person name="Ferriera S."/>
            <person name="Johnson J."/>
            <person name="Glockner F.O."/>
            <person name="Amann R."/>
        </authorList>
    </citation>
    <scope>NUCLEOTIDE SEQUENCE [LARGE SCALE GENOMIC DNA]</scope>
    <source>
        <strain evidence="3">KT71</strain>
    </source>
</reference>
<dbReference type="EMBL" id="AAOA02000006">
    <property type="protein sequence ID" value="EAQ96464.1"/>
    <property type="molecule type" value="Genomic_DNA"/>
</dbReference>
<evidence type="ECO:0000256" key="1">
    <source>
        <dbReference type="ARBA" id="ARBA00023172"/>
    </source>
</evidence>
<dbReference type="Proteomes" id="UP000019205">
    <property type="component" value="Chromosome"/>
</dbReference>
<dbReference type="STRING" id="314285.KT71_05552"/>
<dbReference type="HOGENOM" id="CLU_631224_0_0_6"/>
<proteinExistence type="predicted"/>
<accession>A4AC14</accession>
<sequence length="434" mass="49490">MSTIQLHSAEVYWVDIPKIGKVPLHTDRMHIVCREFLRYSISVSQSLINKGASEEAYRRKLEDVSTAFTRLIEFNRGKAPQAQSIDDRHLASFRDWCFERTRKDARSVDDLTAKQTTNKRLKVIYDYLSWTQEIDCSIQSVIGWGQFRVQSSLPYRYSGRGDLRDDTNGKRLYPLTFQRVGTASRTKFQYVATDEDVRLLRDELSKGSPYCVARNLLLLDIADQVGLRAISLSSIPIEPFSDINLKKLNLDATHISVRPVLQKFSYKFEFDFPLPLAYSISAFIEDERQQLIEKVGKPFEEENWLFLSSGGVPLTPNYISRMFGKAFRNIEHVRGFRAAAHALRRKFTQDLTADQLAARKEKGLSTAPEDVLHPIAEALGQVNINSQAPYHRAVTADLADSRNGSLRRNLQAQKSENTALRSEVARLKQLLSKG</sequence>
<dbReference type="eggNOG" id="COG0582">
    <property type="taxonomic scope" value="Bacteria"/>
</dbReference>
<dbReference type="Gene3D" id="1.10.443.10">
    <property type="entry name" value="Intergrase catalytic core"/>
    <property type="match status" value="1"/>
</dbReference>
<dbReference type="OrthoDB" id="6399968at2"/>